<protein>
    <submittedName>
        <fullName evidence="4">Uncharacterized protein LOC120111216</fullName>
    </submittedName>
</protein>
<name>A0A8B9AAW9_PHODC</name>
<organism evidence="3 4">
    <name type="scientific">Phoenix dactylifera</name>
    <name type="common">Date palm</name>
    <dbReference type="NCBI Taxonomy" id="42345"/>
    <lineage>
        <taxon>Eukaryota</taxon>
        <taxon>Viridiplantae</taxon>
        <taxon>Streptophyta</taxon>
        <taxon>Embryophyta</taxon>
        <taxon>Tracheophyta</taxon>
        <taxon>Spermatophyta</taxon>
        <taxon>Magnoliopsida</taxon>
        <taxon>Liliopsida</taxon>
        <taxon>Arecaceae</taxon>
        <taxon>Coryphoideae</taxon>
        <taxon>Phoeniceae</taxon>
        <taxon>Phoenix</taxon>
    </lineage>
</organism>
<reference evidence="4" key="2">
    <citation type="submission" date="2025-08" db="UniProtKB">
        <authorList>
            <consortium name="RefSeq"/>
        </authorList>
    </citation>
    <scope>IDENTIFICATION</scope>
    <source>
        <tissue evidence="4">Young leaves</tissue>
    </source>
</reference>
<sequence length="280" mass="30674">MNVINIITVNSGLGKGSVTVTRGYIERYERYAVTPLHVSRYPPVGSNESRRPPLELRQLPTDFSPIQRPSLLFTSLDIFSVPFSSGSQNTPRAPRSWMGLLLLRKMDLLGGPLEALIFRYTAAIAGSLWAWLVVLAAALGIWRIRAVGFISAVPPPLKPPAPLDPTIAESGSAPASAEPSPSGQADGNATPKAQFIEYFHADDGSDEKERGDGEATEEEEEEATWGWARRIVRKRGHLGCFPDLDRTAFNGSVDRLWEGNVDLTVTAGRVRRRPQGWNGN</sequence>
<accession>A0A8B9AAW9</accession>
<evidence type="ECO:0000256" key="1">
    <source>
        <dbReference type="SAM" id="MobiDB-lite"/>
    </source>
</evidence>
<keyword evidence="2" id="KW-1133">Transmembrane helix</keyword>
<evidence type="ECO:0000256" key="2">
    <source>
        <dbReference type="SAM" id="Phobius"/>
    </source>
</evidence>
<gene>
    <name evidence="4" type="primary">LOC120111216</name>
</gene>
<feature type="region of interest" description="Disordered" evidence="1">
    <location>
        <begin position="201"/>
        <end position="224"/>
    </location>
</feature>
<dbReference type="AlphaFoldDB" id="A0A8B9AAW9"/>
<evidence type="ECO:0000313" key="3">
    <source>
        <dbReference type="Proteomes" id="UP000228380"/>
    </source>
</evidence>
<dbReference type="PANTHER" id="PTHR36369">
    <property type="entry name" value="TRANSMEMBRANE PROTEIN"/>
    <property type="match status" value="1"/>
</dbReference>
<evidence type="ECO:0000313" key="4">
    <source>
        <dbReference type="RefSeq" id="XP_038983705.1"/>
    </source>
</evidence>
<dbReference type="GeneID" id="120111216"/>
<feature type="compositionally biased region" description="Acidic residues" evidence="1">
    <location>
        <begin position="214"/>
        <end position="223"/>
    </location>
</feature>
<feature type="compositionally biased region" description="Low complexity" evidence="1">
    <location>
        <begin position="164"/>
        <end position="183"/>
    </location>
</feature>
<keyword evidence="2" id="KW-0812">Transmembrane</keyword>
<dbReference type="PANTHER" id="PTHR36369:SF1">
    <property type="entry name" value="TRANSMEMBRANE PROTEIN"/>
    <property type="match status" value="1"/>
</dbReference>
<dbReference type="KEGG" id="pda:120111216"/>
<feature type="region of interest" description="Disordered" evidence="1">
    <location>
        <begin position="161"/>
        <end position="189"/>
    </location>
</feature>
<feature type="compositionally biased region" description="Basic and acidic residues" evidence="1">
    <location>
        <begin position="201"/>
        <end position="213"/>
    </location>
</feature>
<keyword evidence="3" id="KW-1185">Reference proteome</keyword>
<dbReference type="Proteomes" id="UP000228380">
    <property type="component" value="Chromosome 6"/>
</dbReference>
<reference evidence="3" key="1">
    <citation type="journal article" date="2019" name="Nat. Commun.">
        <title>Genome-wide association mapping of date palm fruit traits.</title>
        <authorList>
            <person name="Hazzouri K.M."/>
            <person name="Gros-Balthazard M."/>
            <person name="Flowers J.M."/>
            <person name="Copetti D."/>
            <person name="Lemansour A."/>
            <person name="Lebrun M."/>
            <person name="Masmoudi K."/>
            <person name="Ferrand S."/>
            <person name="Dhar M.I."/>
            <person name="Fresquez Z.A."/>
            <person name="Rosas U."/>
            <person name="Zhang J."/>
            <person name="Talag J."/>
            <person name="Lee S."/>
            <person name="Kudrna D."/>
            <person name="Powell R.F."/>
            <person name="Leitch I.J."/>
            <person name="Krueger R.R."/>
            <person name="Wing R.A."/>
            <person name="Amiri K.M.A."/>
            <person name="Purugganan M.D."/>
        </authorList>
    </citation>
    <scope>NUCLEOTIDE SEQUENCE [LARGE SCALE GENOMIC DNA]</scope>
    <source>
        <strain evidence="3">cv. Khalas</strain>
    </source>
</reference>
<proteinExistence type="predicted"/>
<feature type="transmembrane region" description="Helical" evidence="2">
    <location>
        <begin position="117"/>
        <end position="142"/>
    </location>
</feature>
<dbReference type="RefSeq" id="XP_038983705.1">
    <property type="nucleotide sequence ID" value="XM_039127777.1"/>
</dbReference>
<keyword evidence="2" id="KW-0472">Membrane</keyword>